<dbReference type="RefSeq" id="WP_064282447.1">
    <property type="nucleotide sequence ID" value="NZ_LWCS01000026.1"/>
</dbReference>
<evidence type="ECO:0000313" key="2">
    <source>
        <dbReference type="Proteomes" id="UP000078396"/>
    </source>
</evidence>
<dbReference type="Pfam" id="PF12831">
    <property type="entry name" value="FAD_oxidored"/>
    <property type="match status" value="1"/>
</dbReference>
<name>A0A178LTY7_MYCIR</name>
<dbReference type="AlphaFoldDB" id="A0A178LTY7"/>
<evidence type="ECO:0000313" key="1">
    <source>
        <dbReference type="EMBL" id="OAN37584.1"/>
    </source>
</evidence>
<reference evidence="1 2" key="1">
    <citation type="submission" date="2016-04" db="EMBL/GenBank/DDBJ databases">
        <title>Draft Genome Sequences of Staphylococcus capitis Strain H36, S. capitis Strain H65, S. cohnii Strain H62, S. hominis Strain H69, Mycobacterium iranicum Strain H39, Plantibacter sp. Strain H53, Pseudomonas oryzihabitans Strain H72, and Microbacterium sp. Strain H83, isolated from residential settings.</title>
        <authorList>
            <person name="Lymperopoulou D."/>
            <person name="Adams R.I."/>
            <person name="Lindow S."/>
            <person name="Coil D.A."/>
            <person name="Jospin G."/>
            <person name="Eisen J.A."/>
        </authorList>
    </citation>
    <scope>NUCLEOTIDE SEQUENCE [LARGE SCALE GENOMIC DNA]</scope>
    <source>
        <strain evidence="1 2">H39</strain>
    </source>
</reference>
<comment type="caution">
    <text evidence="1">The sequence shown here is derived from an EMBL/GenBank/DDBJ whole genome shotgun (WGS) entry which is preliminary data.</text>
</comment>
<dbReference type="PANTHER" id="PTHR42685">
    <property type="entry name" value="GERANYLGERANYL DIPHOSPHATE REDUCTASE"/>
    <property type="match status" value="1"/>
</dbReference>
<gene>
    <name evidence="1" type="ORF">A4X20_21845</name>
</gene>
<dbReference type="InterPro" id="IPR036188">
    <property type="entry name" value="FAD/NAD-bd_sf"/>
</dbReference>
<dbReference type="SUPFAM" id="SSF51905">
    <property type="entry name" value="FAD/NAD(P)-binding domain"/>
    <property type="match status" value="1"/>
</dbReference>
<dbReference type="InterPro" id="IPR050407">
    <property type="entry name" value="Geranylgeranyl_reductase"/>
</dbReference>
<protein>
    <submittedName>
        <fullName evidence="1">FAD-dependent oxidoreductase</fullName>
    </submittedName>
</protein>
<dbReference type="OrthoDB" id="9790035at2"/>
<sequence>MPTVIVGAGPTGLFTAIALARRGRRVVVVDRDPGPGADGVWRRRGVMQFEHAHTFRGPAVEALQDQIPDALRALRRAGARVLTAEDGAPIALHSRRALFERVLRETAWREPGLTLITGHVDGVRRDAGRAVGIRVGGDVLPADLVIDASGRASRAMREGAHVSAEGGPCGASYVTRQYRLVEAAAPGPVNSPIGLSLSLGGYFAVAFLHDGGNFSVTITHDGTDSRLHTLRHPDVFEAAVRAIPMLAEWVDPRRAYPTTSVLPGGRLHNSYRGQLDDAGRPVRPGLIRVGDAVCTTTPLAGRGVTLAFRQAQALVTFLSRDSDTDTVTADFDGWCRTHIRPWFLDHVHCDGDRLRRWGGGDVDLGSPLPSDLVVAAAAADSTMRSQVIPYDRMAALPASLDPLQRRAKAVYATGWRPPVAAGPDRHELAALSLDLSNRTSSRLAPAY</sequence>
<dbReference type="PANTHER" id="PTHR42685:SF19">
    <property type="entry name" value="POSSIBLE OXIDOREDUCTASE"/>
    <property type="match status" value="1"/>
</dbReference>
<dbReference type="Gene3D" id="3.50.50.60">
    <property type="entry name" value="FAD/NAD(P)-binding domain"/>
    <property type="match status" value="1"/>
</dbReference>
<proteinExistence type="predicted"/>
<dbReference type="Proteomes" id="UP000078396">
    <property type="component" value="Unassembled WGS sequence"/>
</dbReference>
<accession>A0A178LTY7</accession>
<dbReference type="PRINTS" id="PR00420">
    <property type="entry name" value="RNGMNOXGNASE"/>
</dbReference>
<dbReference type="EMBL" id="LWCS01000026">
    <property type="protein sequence ID" value="OAN37584.1"/>
    <property type="molecule type" value="Genomic_DNA"/>
</dbReference>
<dbReference type="STRING" id="912594.AWC12_21235"/>
<organism evidence="1 2">
    <name type="scientific">Mycolicibacterium iranicum</name>
    <name type="common">Mycobacterium iranicum</name>
    <dbReference type="NCBI Taxonomy" id="912594"/>
    <lineage>
        <taxon>Bacteria</taxon>
        <taxon>Bacillati</taxon>
        <taxon>Actinomycetota</taxon>
        <taxon>Actinomycetes</taxon>
        <taxon>Mycobacteriales</taxon>
        <taxon>Mycobacteriaceae</taxon>
        <taxon>Mycolicibacterium</taxon>
    </lineage>
</organism>